<reference evidence="3 4" key="1">
    <citation type="submission" date="2014-08" db="EMBL/GenBank/DDBJ databases">
        <title>Porphyromonas cangingivalis strain:COT-109_OH1386 Genome sequencing.</title>
        <authorList>
            <person name="Wallis C."/>
            <person name="Deusch O."/>
            <person name="O'Flynn C."/>
            <person name="Davis I."/>
            <person name="Jospin G."/>
            <person name="Darling A.E."/>
            <person name="Coil D.A."/>
            <person name="Alexiev A."/>
            <person name="Horsfall A."/>
            <person name="Kirkwood N."/>
            <person name="Harris S."/>
            <person name="Eisen J.A."/>
        </authorList>
    </citation>
    <scope>NUCLEOTIDE SEQUENCE [LARGE SCALE GENOMIC DNA]</scope>
    <source>
        <strain evidence="4">COT-109 OH1386</strain>
    </source>
</reference>
<dbReference type="SMART" id="SM00028">
    <property type="entry name" value="TPR"/>
    <property type="match status" value="3"/>
</dbReference>
<sequence length="451" mass="50876">MTMKRMIIAAVTLLMSVSAFAQTPATAGNDSIQCRRNTSFAKTYAKSGNFDDAYDFWKKAYGICPDSSKDLYILGAQILNWKLENAKTAEEQEKLFNELMAMYDDRIKYFGNDPQTGTDYILGYKASDYIRYKQNKADFNLVYNWLQPVVVEKKATTDGLALSIYVFASMQKMATVPEHREQYIADYMEVSGYFDEAIRLAEEAGDNGTAEFYRQNKTNTDTHFAASGAADCETVAKIFGPKLDANKENKEYLEMMMKLLVSLKCNDNPIYYKAAEYNYAITPSVSGAVGIARQALAKKDYDRAAKFYEEAIKLSTKPEEKAEVYYTMATMAYEQRQYGRARQLAMKAMEERPNFGTPMLLIATMYAATAPSIYPGDPIMQQIVYCLVVDKAARAKSIDPSISDEANKLIGTYSRYFPRKEDVFLHPDLSEGQSFTVGGWIGETTTIRVTN</sequence>
<dbReference type="EMBL" id="JQJD01000048">
    <property type="protein sequence ID" value="KGN79598.1"/>
    <property type="molecule type" value="Genomic_DNA"/>
</dbReference>
<dbReference type="Pfam" id="PF13181">
    <property type="entry name" value="TPR_8"/>
    <property type="match status" value="1"/>
</dbReference>
<dbReference type="PROSITE" id="PS50005">
    <property type="entry name" value="TPR"/>
    <property type="match status" value="1"/>
</dbReference>
<feature type="signal peptide" evidence="2">
    <location>
        <begin position="1"/>
        <end position="21"/>
    </location>
</feature>
<dbReference type="InterPro" id="IPR019734">
    <property type="entry name" value="TPR_rpt"/>
</dbReference>
<proteinExistence type="predicted"/>
<evidence type="ECO:0000313" key="3">
    <source>
        <dbReference type="EMBL" id="KGN79598.1"/>
    </source>
</evidence>
<evidence type="ECO:0000256" key="2">
    <source>
        <dbReference type="SAM" id="SignalP"/>
    </source>
</evidence>
<comment type="caution">
    <text evidence="3">The sequence shown here is derived from an EMBL/GenBank/DDBJ whole genome shotgun (WGS) entry which is preliminary data.</text>
</comment>
<keyword evidence="2" id="KW-0732">Signal</keyword>
<dbReference type="STRING" id="36874.HQ34_09210"/>
<feature type="repeat" description="TPR" evidence="1">
    <location>
        <begin position="322"/>
        <end position="355"/>
    </location>
</feature>
<organism evidence="3 4">
    <name type="scientific">Porphyromonas cangingivalis</name>
    <dbReference type="NCBI Taxonomy" id="36874"/>
    <lineage>
        <taxon>Bacteria</taxon>
        <taxon>Pseudomonadati</taxon>
        <taxon>Bacteroidota</taxon>
        <taxon>Bacteroidia</taxon>
        <taxon>Bacteroidales</taxon>
        <taxon>Porphyromonadaceae</taxon>
        <taxon>Porphyromonas</taxon>
    </lineage>
</organism>
<dbReference type="eggNOG" id="COG0457">
    <property type="taxonomic scope" value="Bacteria"/>
</dbReference>
<dbReference type="Gene3D" id="1.25.40.10">
    <property type="entry name" value="Tetratricopeptide repeat domain"/>
    <property type="match status" value="1"/>
</dbReference>
<accession>A0A0A2EKX3</accession>
<dbReference type="Proteomes" id="UP000030125">
    <property type="component" value="Unassembled WGS sequence"/>
</dbReference>
<dbReference type="SUPFAM" id="SSF48452">
    <property type="entry name" value="TPR-like"/>
    <property type="match status" value="1"/>
</dbReference>
<evidence type="ECO:0008006" key="5">
    <source>
        <dbReference type="Google" id="ProtNLM"/>
    </source>
</evidence>
<dbReference type="InterPro" id="IPR011990">
    <property type="entry name" value="TPR-like_helical_dom_sf"/>
</dbReference>
<keyword evidence="1" id="KW-0802">TPR repeat</keyword>
<keyword evidence="4" id="KW-1185">Reference proteome</keyword>
<feature type="chain" id="PRO_5001986958" description="Tetratricopeptide repeat-containing protein" evidence="2">
    <location>
        <begin position="22"/>
        <end position="451"/>
    </location>
</feature>
<evidence type="ECO:0000313" key="4">
    <source>
        <dbReference type="Proteomes" id="UP000030125"/>
    </source>
</evidence>
<gene>
    <name evidence="3" type="ORF">HQ35_07290</name>
</gene>
<name>A0A0A2EKX3_PORCN</name>
<protein>
    <recommendedName>
        <fullName evidence="5">Tetratricopeptide repeat-containing protein</fullName>
    </recommendedName>
</protein>
<dbReference type="AlphaFoldDB" id="A0A0A2EKX3"/>
<evidence type="ECO:0000256" key="1">
    <source>
        <dbReference type="PROSITE-ProRule" id="PRU00339"/>
    </source>
</evidence>